<keyword evidence="2" id="KW-1185">Reference proteome</keyword>
<reference evidence="2" key="1">
    <citation type="journal article" date="2019" name="Int. J. Syst. Evol. Microbiol.">
        <title>The Global Catalogue of Microorganisms (GCM) 10K type strain sequencing project: providing services to taxonomists for standard genome sequencing and annotation.</title>
        <authorList>
            <consortium name="The Broad Institute Genomics Platform"/>
            <consortium name="The Broad Institute Genome Sequencing Center for Infectious Disease"/>
            <person name="Wu L."/>
            <person name="Ma J."/>
        </authorList>
    </citation>
    <scope>NUCLEOTIDE SEQUENCE [LARGE SCALE GENOMIC DNA]</scope>
    <source>
        <strain evidence="2">JCM 18123</strain>
    </source>
</reference>
<dbReference type="EMBL" id="BAABIK010000023">
    <property type="protein sequence ID" value="GAA4950180.1"/>
    <property type="molecule type" value="Genomic_DNA"/>
</dbReference>
<evidence type="ECO:0000313" key="2">
    <source>
        <dbReference type="Proteomes" id="UP001499993"/>
    </source>
</evidence>
<protein>
    <submittedName>
        <fullName evidence="1">Uncharacterized protein</fullName>
    </submittedName>
</protein>
<dbReference type="Proteomes" id="UP001499993">
    <property type="component" value="Unassembled WGS sequence"/>
</dbReference>
<proteinExistence type="predicted"/>
<gene>
    <name evidence="1" type="ORF">GCM10023224_38010</name>
</gene>
<name>A0ABP9GU22_9ACTN</name>
<sequence length="72" mass="7693">MSILVRFLPTSLRLMRRAQGLRAVLRHAADMPAAPAPALPARPAAAPWRSRAARIRPYAPDTVPADAAGGVR</sequence>
<organism evidence="1 2">
    <name type="scientific">Streptomonospora halophila</name>
    <dbReference type="NCBI Taxonomy" id="427369"/>
    <lineage>
        <taxon>Bacteria</taxon>
        <taxon>Bacillati</taxon>
        <taxon>Actinomycetota</taxon>
        <taxon>Actinomycetes</taxon>
        <taxon>Streptosporangiales</taxon>
        <taxon>Nocardiopsidaceae</taxon>
        <taxon>Streptomonospora</taxon>
    </lineage>
</organism>
<evidence type="ECO:0000313" key="1">
    <source>
        <dbReference type="EMBL" id="GAA4950180.1"/>
    </source>
</evidence>
<comment type="caution">
    <text evidence="1">The sequence shown here is derived from an EMBL/GenBank/DDBJ whole genome shotgun (WGS) entry which is preliminary data.</text>
</comment>
<accession>A0ABP9GU22</accession>